<comment type="similarity">
    <text evidence="1">Belongs to the short-chain dehydrogenases/reductases (SDR) family.</text>
</comment>
<dbReference type="InterPro" id="IPR036291">
    <property type="entry name" value="NAD(P)-bd_dom_sf"/>
</dbReference>
<keyword evidence="2" id="KW-0560">Oxidoreductase</keyword>
<feature type="signal peptide" evidence="3">
    <location>
        <begin position="1"/>
        <end position="32"/>
    </location>
</feature>
<evidence type="ECO:0000256" key="2">
    <source>
        <dbReference type="ARBA" id="ARBA00023002"/>
    </source>
</evidence>
<dbReference type="Gene3D" id="3.40.50.720">
    <property type="entry name" value="NAD(P)-binding Rossmann-like Domain"/>
    <property type="match status" value="1"/>
</dbReference>
<sequence>MGTKRWGLSPVWHPMNMIRMVVWFIYLLLSHAQVFRKPGERDDWKQKLPKVSLGGSTVMITGPSSGLGFAFALEFAKVKGCHVVLLCRTAASAEATESRIRRAIPDASLESFALDLRDPQGVLSFARRFAQGLGARGKRRPPLKLLVNNAGVYSRQATYTEAHGLERTFAANIFGHYLLTDELLPLLSEARGTVAFTSSFSHRAVTESEFQAFLKGVVHRGEDKGHSKGGSRKAKMYPAQAYACTKLAVLLLPEYLRSASRYEGVKYLWVDPGAVNTRITRSWPCLLVGSYQIVLKALGLFADPARIAASLAGAIQGGLDGVYLFGERGDRLNASMLSKDLGLALQLVHRCEDVRRSLNLCEQRELCQR</sequence>
<evidence type="ECO:0000256" key="3">
    <source>
        <dbReference type="SAM" id="SignalP"/>
    </source>
</evidence>
<reference evidence="4 5" key="1">
    <citation type="submission" date="2018-07" db="EMBL/GenBank/DDBJ databases">
        <title>The complete nuclear genome of the prasinophyte Chloropicon primus (CCMP1205).</title>
        <authorList>
            <person name="Pombert J.-F."/>
            <person name="Otis C."/>
            <person name="Turmel M."/>
            <person name="Lemieux C."/>
        </authorList>
    </citation>
    <scope>NUCLEOTIDE SEQUENCE [LARGE SCALE GENOMIC DNA]</scope>
    <source>
        <strain evidence="4 5">CCMP1205</strain>
    </source>
</reference>
<dbReference type="PANTHER" id="PTHR24320">
    <property type="entry name" value="RETINOL DEHYDROGENASE"/>
    <property type="match status" value="1"/>
</dbReference>
<proteinExistence type="inferred from homology"/>
<dbReference type="EMBL" id="CP031035">
    <property type="protein sequence ID" value="QDZ18732.1"/>
    <property type="molecule type" value="Genomic_DNA"/>
</dbReference>
<evidence type="ECO:0000313" key="4">
    <source>
        <dbReference type="EMBL" id="QDZ18732.1"/>
    </source>
</evidence>
<dbReference type="Proteomes" id="UP000316726">
    <property type="component" value="Chromosome 2"/>
</dbReference>
<accession>A0A5B8MH97</accession>
<dbReference type="AlphaFoldDB" id="A0A5B8MH97"/>
<evidence type="ECO:0000313" key="5">
    <source>
        <dbReference type="Proteomes" id="UP000316726"/>
    </source>
</evidence>
<dbReference type="PANTHER" id="PTHR24320:SF148">
    <property type="entry name" value="NAD(P)-BINDING ROSSMANN-FOLD SUPERFAMILY PROTEIN"/>
    <property type="match status" value="1"/>
</dbReference>
<keyword evidence="5" id="KW-1185">Reference proteome</keyword>
<dbReference type="PRINTS" id="PR00081">
    <property type="entry name" value="GDHRDH"/>
</dbReference>
<protein>
    <submittedName>
        <fullName evidence="4">Short chain dehydrogenase/reductase</fullName>
    </submittedName>
</protein>
<name>A0A5B8MH97_9CHLO</name>
<organism evidence="4 5">
    <name type="scientific">Chloropicon primus</name>
    <dbReference type="NCBI Taxonomy" id="1764295"/>
    <lineage>
        <taxon>Eukaryota</taxon>
        <taxon>Viridiplantae</taxon>
        <taxon>Chlorophyta</taxon>
        <taxon>Chloropicophyceae</taxon>
        <taxon>Chloropicales</taxon>
        <taxon>Chloropicaceae</taxon>
        <taxon>Chloropicon</taxon>
    </lineage>
</organism>
<dbReference type="OrthoDB" id="511868at2759"/>
<dbReference type="GO" id="GO:0016491">
    <property type="term" value="F:oxidoreductase activity"/>
    <property type="evidence" value="ECO:0007669"/>
    <property type="project" value="UniProtKB-KW"/>
</dbReference>
<feature type="chain" id="PRO_5022715526" evidence="3">
    <location>
        <begin position="33"/>
        <end position="369"/>
    </location>
</feature>
<dbReference type="SUPFAM" id="SSF51735">
    <property type="entry name" value="NAD(P)-binding Rossmann-fold domains"/>
    <property type="match status" value="1"/>
</dbReference>
<keyword evidence="3" id="KW-0732">Signal</keyword>
<gene>
    <name evidence="4" type="ORF">A3770_02p12500</name>
</gene>
<dbReference type="STRING" id="1764295.A0A5B8MH97"/>
<dbReference type="InterPro" id="IPR002347">
    <property type="entry name" value="SDR_fam"/>
</dbReference>
<dbReference type="Pfam" id="PF00106">
    <property type="entry name" value="adh_short"/>
    <property type="match status" value="1"/>
</dbReference>
<evidence type="ECO:0000256" key="1">
    <source>
        <dbReference type="ARBA" id="ARBA00006484"/>
    </source>
</evidence>